<feature type="repeat" description="Hemopexin" evidence="14">
    <location>
        <begin position="386"/>
        <end position="433"/>
    </location>
</feature>
<dbReference type="EMBL" id="JAYMGO010000008">
    <property type="protein sequence ID" value="KAL1268911.1"/>
    <property type="molecule type" value="Genomic_DNA"/>
</dbReference>
<evidence type="ECO:0000256" key="14">
    <source>
        <dbReference type="PROSITE-ProRule" id="PRU01011"/>
    </source>
</evidence>
<keyword evidence="4" id="KW-0645">Protease</keyword>
<dbReference type="PANTHER" id="PTHR10201:SF166">
    <property type="entry name" value="MATRIX METALLOPROTEINASE-19"/>
    <property type="match status" value="1"/>
</dbReference>
<dbReference type="Gene3D" id="2.110.10.10">
    <property type="entry name" value="Hemopexin-like domain"/>
    <property type="match status" value="2"/>
</dbReference>
<evidence type="ECO:0000256" key="7">
    <source>
        <dbReference type="ARBA" id="ARBA00022737"/>
    </source>
</evidence>
<evidence type="ECO:0000256" key="5">
    <source>
        <dbReference type="ARBA" id="ARBA00022723"/>
    </source>
</evidence>
<keyword evidence="13" id="KW-1015">Disulfide bond</keyword>
<dbReference type="Pfam" id="PF01471">
    <property type="entry name" value="PG_binding_1"/>
    <property type="match status" value="1"/>
</dbReference>
<dbReference type="CDD" id="cd00094">
    <property type="entry name" value="HX"/>
    <property type="match status" value="1"/>
</dbReference>
<comment type="caution">
    <text evidence="18">The sequence shown here is derived from an EMBL/GenBank/DDBJ whole genome shotgun (WGS) entry which is preliminary data.</text>
</comment>
<dbReference type="CDD" id="cd04278">
    <property type="entry name" value="ZnMc_MMP"/>
    <property type="match status" value="1"/>
</dbReference>
<dbReference type="InterPro" id="IPR002477">
    <property type="entry name" value="Peptidoglycan-bd-like"/>
</dbReference>
<dbReference type="InterPro" id="IPR001818">
    <property type="entry name" value="Pept_M10_metallopeptidase"/>
</dbReference>
<evidence type="ECO:0000256" key="15">
    <source>
        <dbReference type="SAM" id="MobiDB-lite"/>
    </source>
</evidence>
<gene>
    <name evidence="18" type="ORF">QQF64_031200</name>
</gene>
<dbReference type="Pfam" id="PF00045">
    <property type="entry name" value="Hemopexin"/>
    <property type="match status" value="2"/>
</dbReference>
<feature type="domain" description="Peptidase metallopeptidase" evidence="17">
    <location>
        <begin position="211"/>
        <end position="367"/>
    </location>
</feature>
<evidence type="ECO:0000256" key="4">
    <source>
        <dbReference type="ARBA" id="ARBA00022670"/>
    </source>
</evidence>
<dbReference type="SUPFAM" id="SSF55486">
    <property type="entry name" value="Metalloproteases ('zincins'), catalytic domain"/>
    <property type="match status" value="1"/>
</dbReference>
<comment type="cofactor">
    <cofactor evidence="1">
        <name>Ca(2+)</name>
        <dbReference type="ChEBI" id="CHEBI:29108"/>
    </cofactor>
</comment>
<dbReference type="InterPro" id="IPR024079">
    <property type="entry name" value="MetalloPept_cat_dom_sf"/>
</dbReference>
<dbReference type="SUPFAM" id="SSF50923">
    <property type="entry name" value="Hemopexin-like domain"/>
    <property type="match status" value="1"/>
</dbReference>
<evidence type="ECO:0000256" key="8">
    <source>
        <dbReference type="ARBA" id="ARBA00022801"/>
    </source>
</evidence>
<evidence type="ECO:0000259" key="17">
    <source>
        <dbReference type="SMART" id="SM00235"/>
    </source>
</evidence>
<dbReference type="InterPro" id="IPR036375">
    <property type="entry name" value="Hemopexin-like_dom_sf"/>
</dbReference>
<evidence type="ECO:0000256" key="12">
    <source>
        <dbReference type="ARBA" id="ARBA00023145"/>
    </source>
</evidence>
<proteinExistence type="inferred from homology"/>
<evidence type="ECO:0000256" key="2">
    <source>
        <dbReference type="ARBA" id="ARBA00001947"/>
    </source>
</evidence>
<keyword evidence="9" id="KW-0862">Zinc</keyword>
<keyword evidence="5" id="KW-0479">Metal-binding</keyword>
<feature type="repeat" description="Hemopexin" evidence="14">
    <location>
        <begin position="526"/>
        <end position="572"/>
    </location>
</feature>
<dbReference type="SMART" id="SM00120">
    <property type="entry name" value="HX"/>
    <property type="match status" value="4"/>
</dbReference>
<keyword evidence="7" id="KW-0677">Repeat</keyword>
<keyword evidence="10" id="KW-0106">Calcium</keyword>
<dbReference type="InterPro" id="IPR033739">
    <property type="entry name" value="M10A_MMP"/>
</dbReference>
<evidence type="ECO:0000256" key="3">
    <source>
        <dbReference type="ARBA" id="ARBA00010370"/>
    </source>
</evidence>
<reference evidence="18 19" key="1">
    <citation type="submission" date="2023-09" db="EMBL/GenBank/DDBJ databases">
        <authorList>
            <person name="Wang M."/>
        </authorList>
    </citation>
    <scope>NUCLEOTIDE SEQUENCE [LARGE SCALE GENOMIC DNA]</scope>
    <source>
        <strain evidence="18">GT-2023</strain>
        <tissue evidence="18">Liver</tissue>
    </source>
</reference>
<feature type="repeat" description="Hemopexin" evidence="14">
    <location>
        <begin position="434"/>
        <end position="480"/>
    </location>
</feature>
<keyword evidence="8" id="KW-0378">Hydrolase</keyword>
<evidence type="ECO:0000313" key="18">
    <source>
        <dbReference type="EMBL" id="KAL1268911.1"/>
    </source>
</evidence>
<feature type="chain" id="PRO_5045752729" description="Peptidase metallopeptidase domain-containing protein" evidence="16">
    <location>
        <begin position="21"/>
        <end position="574"/>
    </location>
</feature>
<evidence type="ECO:0000256" key="6">
    <source>
        <dbReference type="ARBA" id="ARBA00022729"/>
    </source>
</evidence>
<evidence type="ECO:0000256" key="9">
    <source>
        <dbReference type="ARBA" id="ARBA00022833"/>
    </source>
</evidence>
<evidence type="ECO:0000256" key="1">
    <source>
        <dbReference type="ARBA" id="ARBA00001913"/>
    </source>
</evidence>
<dbReference type="InterPro" id="IPR006026">
    <property type="entry name" value="Peptidase_Metallo"/>
</dbReference>
<evidence type="ECO:0000256" key="13">
    <source>
        <dbReference type="ARBA" id="ARBA00023157"/>
    </source>
</evidence>
<name>A0ABR3MWD2_9TELE</name>
<dbReference type="Gene3D" id="3.40.390.10">
    <property type="entry name" value="Collagenase (Catalytic Domain)"/>
    <property type="match status" value="1"/>
</dbReference>
<feature type="region of interest" description="Disordered" evidence="15">
    <location>
        <begin position="365"/>
        <end position="388"/>
    </location>
</feature>
<keyword evidence="12" id="KW-0865">Zymogen</keyword>
<keyword evidence="19" id="KW-1185">Reference proteome</keyword>
<dbReference type="SUPFAM" id="SSF47090">
    <property type="entry name" value="PGBD-like"/>
    <property type="match status" value="1"/>
</dbReference>
<keyword evidence="11" id="KW-0482">Metalloprotease</keyword>
<feature type="compositionally biased region" description="Pro residues" evidence="15">
    <location>
        <begin position="371"/>
        <end position="386"/>
    </location>
</feature>
<dbReference type="InterPro" id="IPR021190">
    <property type="entry name" value="Pept_M10A"/>
</dbReference>
<dbReference type="PRINTS" id="PR00138">
    <property type="entry name" value="MATRIXIN"/>
</dbReference>
<dbReference type="PROSITE" id="PS00024">
    <property type="entry name" value="HEMOPEXIN"/>
    <property type="match status" value="1"/>
</dbReference>
<organism evidence="18 19">
    <name type="scientific">Cirrhinus molitorella</name>
    <name type="common">mud carp</name>
    <dbReference type="NCBI Taxonomy" id="172907"/>
    <lineage>
        <taxon>Eukaryota</taxon>
        <taxon>Metazoa</taxon>
        <taxon>Chordata</taxon>
        <taxon>Craniata</taxon>
        <taxon>Vertebrata</taxon>
        <taxon>Euteleostomi</taxon>
        <taxon>Actinopterygii</taxon>
        <taxon>Neopterygii</taxon>
        <taxon>Teleostei</taxon>
        <taxon>Ostariophysi</taxon>
        <taxon>Cypriniformes</taxon>
        <taxon>Cyprinidae</taxon>
        <taxon>Labeoninae</taxon>
        <taxon>Labeonini</taxon>
        <taxon>Cirrhinus</taxon>
    </lineage>
</organism>
<dbReference type="PROSITE" id="PS51642">
    <property type="entry name" value="HEMOPEXIN_2"/>
    <property type="match status" value="3"/>
</dbReference>
<evidence type="ECO:0000256" key="10">
    <source>
        <dbReference type="ARBA" id="ARBA00022837"/>
    </source>
</evidence>
<comment type="cofactor">
    <cofactor evidence="2">
        <name>Zn(2+)</name>
        <dbReference type="ChEBI" id="CHEBI:29105"/>
    </cofactor>
</comment>
<evidence type="ECO:0000256" key="16">
    <source>
        <dbReference type="SAM" id="SignalP"/>
    </source>
</evidence>
<dbReference type="InterPro" id="IPR036365">
    <property type="entry name" value="PGBD-like_sf"/>
</dbReference>
<protein>
    <recommendedName>
        <fullName evidence="17">Peptidase metallopeptidase domain-containing protein</fullName>
    </recommendedName>
</protein>
<dbReference type="Proteomes" id="UP001558613">
    <property type="component" value="Unassembled WGS sequence"/>
</dbReference>
<dbReference type="InterPro" id="IPR018487">
    <property type="entry name" value="Hemopexin-like_repeat"/>
</dbReference>
<evidence type="ECO:0000313" key="19">
    <source>
        <dbReference type="Proteomes" id="UP001558613"/>
    </source>
</evidence>
<sequence length="574" mass="63927">MMSREVTFVLVIRLVLIIKSADVTRREGHLWALMAFPDAEAHIHLHYSCTVMSFPAGTSRPHSEYVTDAMRCSWAHTSQLQTYTPRRGTNTSVTFIPAAACAPVALPAPDLRPAEMRVLVLMTLTSACAALDPAALKEATVYLKRYGYLPLSSRADHQGIQTEQMNEALRIFQKVTGLPVTGRLDSSTLAMMRAARCGLSDPFSRVLKYRILGQWRKKRLTYRIYNHPLALGLSGTRAAVHAAFGYWSAVSPLHFQEVSAGHADIKISFHRRDQGCSVAFDGPGQVLGHAEGPESGTVHFDADEVWTEGRSHGTNLRIVAAHEIGHALGLGHSQHRSALMGPVYMGYRHNFKLHQDDIRGIQTLYGKPVEKPPTTPRKPDPEPSAPDPCTARLDAIMLGPLHKTFAFRGHYVWTLSDSGHNAPVPIKTLWKELPDDIDAAVHSQRTNKSYFLKGDKVWRYSGLKLDGGYPKHLAIPSNIQAAFFLKSRRALVFIKGSEYWLWDELGSAKHLQLYPKPLAQLIAGLPSDPDAAFSGADGHVYVFRGERYWRVSPALTLEKGYPLRTGERWMRCDD</sequence>
<dbReference type="SMART" id="SM00235">
    <property type="entry name" value="ZnMc"/>
    <property type="match status" value="1"/>
</dbReference>
<keyword evidence="6 16" id="KW-0732">Signal</keyword>
<dbReference type="Pfam" id="PF00413">
    <property type="entry name" value="Peptidase_M10"/>
    <property type="match status" value="1"/>
</dbReference>
<accession>A0ABR3MWD2</accession>
<dbReference type="PANTHER" id="PTHR10201">
    <property type="entry name" value="MATRIX METALLOPROTEINASE"/>
    <property type="match status" value="1"/>
</dbReference>
<evidence type="ECO:0000256" key="11">
    <source>
        <dbReference type="ARBA" id="ARBA00023049"/>
    </source>
</evidence>
<dbReference type="InterPro" id="IPR018486">
    <property type="entry name" value="Hemopexin_CS"/>
</dbReference>
<comment type="similarity">
    <text evidence="3">Belongs to the peptidase M10A family.</text>
</comment>
<dbReference type="InterPro" id="IPR000585">
    <property type="entry name" value="Hemopexin-like_dom"/>
</dbReference>
<feature type="signal peptide" evidence="16">
    <location>
        <begin position="1"/>
        <end position="20"/>
    </location>
</feature>